<sequence length="210" mass="23319">MQIAPPLILTHSEMVEVLTTLPEINKILSQVGAKIWPLDLSDTPERIRDLLSQAELNDEDTEALKTYFLLTRDRILESIREAGREPHVDNGGALETHMLPDDSHYPALWSAQARANYKGFDRFHIHRTDDGAGVDVVLQVLSGKGFVMRHLLPDNIVIACRIDCPSPAEGWIVTYSGDRPHVCSLNSADAGTKVLAQIIGPEKWSTEYVG</sequence>
<keyword evidence="2" id="KW-1185">Reference proteome</keyword>
<accession>A0AAQ3LC65</accession>
<name>A0AAQ3LC65_9BACT</name>
<evidence type="ECO:0000313" key="1">
    <source>
        <dbReference type="EMBL" id="WOO41722.1"/>
    </source>
</evidence>
<organism evidence="1 2">
    <name type="scientific">Rubellicoccus peritrichatus</name>
    <dbReference type="NCBI Taxonomy" id="3080537"/>
    <lineage>
        <taxon>Bacteria</taxon>
        <taxon>Pseudomonadati</taxon>
        <taxon>Verrucomicrobiota</taxon>
        <taxon>Opitutia</taxon>
        <taxon>Puniceicoccales</taxon>
        <taxon>Cerasicoccaceae</taxon>
        <taxon>Rubellicoccus</taxon>
    </lineage>
</organism>
<dbReference type="AlphaFoldDB" id="A0AAQ3LC65"/>
<evidence type="ECO:0000313" key="2">
    <source>
        <dbReference type="Proteomes" id="UP001304300"/>
    </source>
</evidence>
<dbReference type="Proteomes" id="UP001304300">
    <property type="component" value="Chromosome"/>
</dbReference>
<reference evidence="1 2" key="1">
    <citation type="submission" date="2023-10" db="EMBL/GenBank/DDBJ databases">
        <title>Rubellicoccus peritrichatus gen. nov., sp. nov., isolated from an algae of coral reef tank.</title>
        <authorList>
            <person name="Luo J."/>
        </authorList>
    </citation>
    <scope>NUCLEOTIDE SEQUENCE [LARGE SCALE GENOMIC DNA]</scope>
    <source>
        <strain evidence="1 2">CR14</strain>
    </source>
</reference>
<protein>
    <submittedName>
        <fullName evidence="1">Uncharacterized protein</fullName>
    </submittedName>
</protein>
<dbReference type="RefSeq" id="WP_317834206.1">
    <property type="nucleotide sequence ID" value="NZ_CP136920.1"/>
</dbReference>
<proteinExistence type="predicted"/>
<dbReference type="KEGG" id="puo:RZN69_01380"/>
<gene>
    <name evidence="1" type="ORF">RZN69_01380</name>
</gene>
<dbReference type="EMBL" id="CP136920">
    <property type="protein sequence ID" value="WOO41722.1"/>
    <property type="molecule type" value="Genomic_DNA"/>
</dbReference>